<evidence type="ECO:0000256" key="9">
    <source>
        <dbReference type="NCBIfam" id="TIGR00187"/>
    </source>
</evidence>
<dbReference type="InterPro" id="IPR026017">
    <property type="entry name" value="Lumazine-bd_dom"/>
</dbReference>
<evidence type="ECO:0000256" key="3">
    <source>
        <dbReference type="ARBA" id="ARBA00004887"/>
    </source>
</evidence>
<dbReference type="InterPro" id="IPR023366">
    <property type="entry name" value="ATP_synth_asu-like_sf"/>
</dbReference>
<dbReference type="GO" id="GO:0004746">
    <property type="term" value="F:riboflavin synthase activity"/>
    <property type="evidence" value="ECO:0007669"/>
    <property type="project" value="UniProtKB-UniRule"/>
</dbReference>
<dbReference type="GO" id="GO:0009231">
    <property type="term" value="P:riboflavin biosynthetic process"/>
    <property type="evidence" value="ECO:0007669"/>
    <property type="project" value="UniProtKB-KW"/>
</dbReference>
<name>A0A3E0TS19_9GAMM</name>
<protein>
    <recommendedName>
        <fullName evidence="5 9">Riboflavin synthase</fullName>
        <ecNumber evidence="4 9">2.5.1.9</ecNumber>
    </recommendedName>
</protein>
<dbReference type="PROSITE" id="PS51177">
    <property type="entry name" value="LUMAZINE_BIND"/>
    <property type="match status" value="2"/>
</dbReference>
<dbReference type="Pfam" id="PF00677">
    <property type="entry name" value="Lum_binding"/>
    <property type="match status" value="2"/>
</dbReference>
<feature type="domain" description="Lumazine-binding" evidence="11">
    <location>
        <begin position="1"/>
        <end position="102"/>
    </location>
</feature>
<dbReference type="NCBIfam" id="NF006767">
    <property type="entry name" value="PRK09289.1"/>
    <property type="match status" value="1"/>
</dbReference>
<dbReference type="AlphaFoldDB" id="A0A3E0TS19"/>
<sequence length="212" mass="23142">MFTGIVQSKAQVLSAENSNGVCHLTIAVEKQYAQQIELGASIAINGVCLTVVKQQDHDGENARIDFDVIDETLRVTNLSSVKSGDYVNFERSLKVGDEIGGHQVSGHIHALATVTLIEQQGDNCSIHFTLDENYQDGYAKYLFGKGFVSINGTSLTLGESVENGQFNVHLIPETLTRTNIGELTVGDKVNIEMDQQTITIVSTIERMKLKLA</sequence>
<comment type="function">
    <text evidence="2">Catalyzes the dismutation of two molecules of 6,7-dimethyl-8-ribityllumazine, resulting in the formation of riboflavin and 5-amino-6-(D-ribitylamino)uracil.</text>
</comment>
<comment type="catalytic activity">
    <reaction evidence="1">
        <text>2 6,7-dimethyl-8-(1-D-ribityl)lumazine + H(+) = 5-amino-6-(D-ribitylamino)uracil + riboflavin</text>
        <dbReference type="Rhea" id="RHEA:20772"/>
        <dbReference type="ChEBI" id="CHEBI:15378"/>
        <dbReference type="ChEBI" id="CHEBI:15934"/>
        <dbReference type="ChEBI" id="CHEBI:57986"/>
        <dbReference type="ChEBI" id="CHEBI:58201"/>
        <dbReference type="EC" id="2.5.1.9"/>
    </reaction>
</comment>
<dbReference type="PIRSF" id="PIRSF000498">
    <property type="entry name" value="Riboflavin_syn_A"/>
    <property type="match status" value="1"/>
</dbReference>
<dbReference type="CDD" id="cd00402">
    <property type="entry name" value="Riboflavin_synthase_like"/>
    <property type="match status" value="1"/>
</dbReference>
<evidence type="ECO:0000256" key="6">
    <source>
        <dbReference type="ARBA" id="ARBA00022619"/>
    </source>
</evidence>
<dbReference type="OrthoDB" id="9788537at2"/>
<evidence type="ECO:0000256" key="10">
    <source>
        <dbReference type="PROSITE-ProRule" id="PRU00524"/>
    </source>
</evidence>
<evidence type="ECO:0000259" key="11">
    <source>
        <dbReference type="PROSITE" id="PS51177"/>
    </source>
</evidence>
<evidence type="ECO:0000256" key="4">
    <source>
        <dbReference type="ARBA" id="ARBA00012827"/>
    </source>
</evidence>
<dbReference type="Proteomes" id="UP000256478">
    <property type="component" value="Unassembled WGS sequence"/>
</dbReference>
<accession>A0A3E0TS19</accession>
<evidence type="ECO:0000313" key="13">
    <source>
        <dbReference type="Proteomes" id="UP000256478"/>
    </source>
</evidence>
<dbReference type="SUPFAM" id="SSF63380">
    <property type="entry name" value="Riboflavin synthase domain-like"/>
    <property type="match status" value="2"/>
</dbReference>
<organism evidence="12 13">
    <name type="scientific">Thalassotalea euphylliae</name>
    <dbReference type="NCBI Taxonomy" id="1655234"/>
    <lineage>
        <taxon>Bacteria</taxon>
        <taxon>Pseudomonadati</taxon>
        <taxon>Pseudomonadota</taxon>
        <taxon>Gammaproteobacteria</taxon>
        <taxon>Alteromonadales</taxon>
        <taxon>Colwelliaceae</taxon>
        <taxon>Thalassotalea</taxon>
    </lineage>
</organism>
<feature type="domain" description="Lumazine-binding" evidence="11">
    <location>
        <begin position="103"/>
        <end position="204"/>
    </location>
</feature>
<dbReference type="EMBL" id="QUOU01000001">
    <property type="protein sequence ID" value="REL26772.1"/>
    <property type="molecule type" value="Genomic_DNA"/>
</dbReference>
<feature type="repeat" description="Lumazine-binding" evidence="10">
    <location>
        <begin position="1"/>
        <end position="102"/>
    </location>
</feature>
<dbReference type="NCBIfam" id="TIGR00187">
    <property type="entry name" value="ribE"/>
    <property type="match status" value="1"/>
</dbReference>
<evidence type="ECO:0000313" key="12">
    <source>
        <dbReference type="EMBL" id="REL26772.1"/>
    </source>
</evidence>
<dbReference type="Gene3D" id="2.40.30.20">
    <property type="match status" value="2"/>
</dbReference>
<comment type="pathway">
    <text evidence="3">Cofactor biosynthesis; riboflavin biosynthesis; riboflavin from 2-hydroxy-3-oxobutyl phosphate and 5-amino-6-(D-ribitylamino)uracil: step 2/2.</text>
</comment>
<evidence type="ECO:0000256" key="1">
    <source>
        <dbReference type="ARBA" id="ARBA00000968"/>
    </source>
</evidence>
<evidence type="ECO:0000256" key="2">
    <source>
        <dbReference type="ARBA" id="ARBA00002803"/>
    </source>
</evidence>
<evidence type="ECO:0000256" key="8">
    <source>
        <dbReference type="ARBA" id="ARBA00022737"/>
    </source>
</evidence>
<dbReference type="EC" id="2.5.1.9" evidence="4 9"/>
<proteinExistence type="predicted"/>
<keyword evidence="8" id="KW-0677">Repeat</keyword>
<dbReference type="NCBIfam" id="NF009566">
    <property type="entry name" value="PRK13020.1"/>
    <property type="match status" value="1"/>
</dbReference>
<gene>
    <name evidence="12" type="ORF">DXX93_09425</name>
</gene>
<reference evidence="12 13" key="1">
    <citation type="submission" date="2018-08" db="EMBL/GenBank/DDBJ databases">
        <title>Thalassotalea euphylliae genome.</title>
        <authorList>
            <person name="Summers S."/>
            <person name="Rice S.A."/>
            <person name="Freckelton M.L."/>
            <person name="Nedved B.T."/>
            <person name="Hadfield M.G."/>
        </authorList>
    </citation>
    <scope>NUCLEOTIDE SEQUENCE [LARGE SCALE GENOMIC DNA]</scope>
    <source>
        <strain evidence="12 13">H1</strain>
    </source>
</reference>
<dbReference type="PANTHER" id="PTHR21098:SF0">
    <property type="entry name" value="RIBOFLAVIN SYNTHASE"/>
    <property type="match status" value="1"/>
</dbReference>
<comment type="caution">
    <text evidence="12">The sequence shown here is derived from an EMBL/GenBank/DDBJ whole genome shotgun (WGS) entry which is preliminary data.</text>
</comment>
<dbReference type="InterPro" id="IPR001783">
    <property type="entry name" value="Lumazine-bd"/>
</dbReference>
<dbReference type="PANTHER" id="PTHR21098">
    <property type="entry name" value="RIBOFLAVIN SYNTHASE ALPHA CHAIN"/>
    <property type="match status" value="1"/>
</dbReference>
<feature type="repeat" description="Lumazine-binding" evidence="10">
    <location>
        <begin position="103"/>
        <end position="204"/>
    </location>
</feature>
<dbReference type="RefSeq" id="WP_116007881.1">
    <property type="nucleotide sequence ID" value="NZ_QUOU01000001.1"/>
</dbReference>
<keyword evidence="7" id="KW-0808">Transferase</keyword>
<keyword evidence="6" id="KW-0686">Riboflavin biosynthesis</keyword>
<dbReference type="FunFam" id="2.40.30.20:FF:000003">
    <property type="entry name" value="Riboflavin synthase, alpha subunit"/>
    <property type="match status" value="1"/>
</dbReference>
<dbReference type="InterPro" id="IPR017938">
    <property type="entry name" value="Riboflavin_synthase-like_b-brl"/>
</dbReference>
<evidence type="ECO:0000256" key="5">
    <source>
        <dbReference type="ARBA" id="ARBA00013950"/>
    </source>
</evidence>
<evidence type="ECO:0000256" key="7">
    <source>
        <dbReference type="ARBA" id="ARBA00022679"/>
    </source>
</evidence>